<feature type="domain" description="PWWP" evidence="9">
    <location>
        <begin position="24"/>
        <end position="94"/>
    </location>
</feature>
<evidence type="ECO:0000313" key="10">
    <source>
        <dbReference type="EMBL" id="KAK3272120.1"/>
    </source>
</evidence>
<dbReference type="Gene3D" id="1.10.30.10">
    <property type="entry name" value="High mobility group box domain"/>
    <property type="match status" value="1"/>
</dbReference>
<dbReference type="InterPro" id="IPR036910">
    <property type="entry name" value="HMG_box_dom_sf"/>
</dbReference>
<dbReference type="EMBL" id="LGRX02009144">
    <property type="protein sequence ID" value="KAK3272120.1"/>
    <property type="molecule type" value="Genomic_DNA"/>
</dbReference>
<dbReference type="SMART" id="SM00293">
    <property type="entry name" value="PWWP"/>
    <property type="match status" value="1"/>
</dbReference>
<dbReference type="SMART" id="SM00249">
    <property type="entry name" value="PHD"/>
    <property type="match status" value="2"/>
</dbReference>
<dbReference type="PROSITE" id="PS50812">
    <property type="entry name" value="PWWP"/>
    <property type="match status" value="1"/>
</dbReference>
<evidence type="ECO:0000256" key="5">
    <source>
        <dbReference type="PROSITE-ProRule" id="PRU00267"/>
    </source>
</evidence>
<evidence type="ECO:0000256" key="6">
    <source>
        <dbReference type="SAM" id="MobiDB-lite"/>
    </source>
</evidence>
<keyword evidence="1" id="KW-0479">Metal-binding</keyword>
<dbReference type="SUPFAM" id="SSF57903">
    <property type="entry name" value="FYVE/PHD zinc finger"/>
    <property type="match status" value="2"/>
</dbReference>
<dbReference type="InterPro" id="IPR019787">
    <property type="entry name" value="Znf_PHD-finger"/>
</dbReference>
<feature type="region of interest" description="Disordered" evidence="6">
    <location>
        <begin position="388"/>
        <end position="409"/>
    </location>
</feature>
<dbReference type="SUPFAM" id="SSF47095">
    <property type="entry name" value="HMG-box"/>
    <property type="match status" value="1"/>
</dbReference>
<feature type="DNA-binding region" description="HMG box" evidence="5">
    <location>
        <begin position="285"/>
        <end position="353"/>
    </location>
</feature>
<dbReference type="Pfam" id="PF13831">
    <property type="entry name" value="PHD_2"/>
    <property type="match status" value="1"/>
</dbReference>
<dbReference type="Pfam" id="PF00855">
    <property type="entry name" value="PWWP"/>
    <property type="match status" value="1"/>
</dbReference>
<keyword evidence="5" id="KW-0539">Nucleus</keyword>
<feature type="domain" description="PHD-type" evidence="7">
    <location>
        <begin position="208"/>
        <end position="266"/>
    </location>
</feature>
<comment type="caution">
    <text evidence="10">The sequence shown here is derived from an EMBL/GenBank/DDBJ whole genome shotgun (WGS) entry which is preliminary data.</text>
</comment>
<dbReference type="Gene3D" id="2.30.30.140">
    <property type="match status" value="1"/>
</dbReference>
<dbReference type="PROSITE" id="PS01359">
    <property type="entry name" value="ZF_PHD_1"/>
    <property type="match status" value="1"/>
</dbReference>
<name>A0AAE0L561_9CHLO</name>
<dbReference type="Pfam" id="PF00505">
    <property type="entry name" value="HMG_box"/>
    <property type="match status" value="1"/>
</dbReference>
<dbReference type="InterPro" id="IPR009071">
    <property type="entry name" value="HMG_box_dom"/>
</dbReference>
<proteinExistence type="predicted"/>
<evidence type="ECO:0000259" key="9">
    <source>
        <dbReference type="PROSITE" id="PS50812"/>
    </source>
</evidence>
<dbReference type="PROSITE" id="PS50118">
    <property type="entry name" value="HMG_BOX_2"/>
    <property type="match status" value="1"/>
</dbReference>
<dbReference type="CDD" id="cd00084">
    <property type="entry name" value="HMG-box_SF"/>
    <property type="match status" value="1"/>
</dbReference>
<organism evidence="10 11">
    <name type="scientific">Cymbomonas tetramitiformis</name>
    <dbReference type="NCBI Taxonomy" id="36881"/>
    <lineage>
        <taxon>Eukaryota</taxon>
        <taxon>Viridiplantae</taxon>
        <taxon>Chlorophyta</taxon>
        <taxon>Pyramimonadophyceae</taxon>
        <taxon>Pyramimonadales</taxon>
        <taxon>Pyramimonadaceae</taxon>
        <taxon>Cymbomonas</taxon>
    </lineage>
</organism>
<feature type="region of interest" description="Disordered" evidence="6">
    <location>
        <begin position="621"/>
        <end position="649"/>
    </location>
</feature>
<dbReference type="InterPro" id="IPR000313">
    <property type="entry name" value="PWWP_dom"/>
</dbReference>
<dbReference type="InterPro" id="IPR019786">
    <property type="entry name" value="Zinc_finger_PHD-type_CS"/>
</dbReference>
<dbReference type="PROSITE" id="PS50016">
    <property type="entry name" value="ZF_PHD_2"/>
    <property type="match status" value="2"/>
</dbReference>
<protein>
    <submittedName>
        <fullName evidence="10">Uncharacterized protein</fullName>
    </submittedName>
</protein>
<keyword evidence="11" id="KW-1185">Reference proteome</keyword>
<feature type="compositionally biased region" description="Polar residues" evidence="6">
    <location>
        <begin position="621"/>
        <end position="634"/>
    </location>
</feature>
<evidence type="ECO:0000256" key="1">
    <source>
        <dbReference type="ARBA" id="ARBA00022723"/>
    </source>
</evidence>
<dbReference type="InterPro" id="IPR013083">
    <property type="entry name" value="Znf_RING/FYVE/PHD"/>
</dbReference>
<keyword evidence="2 4" id="KW-0863">Zinc-finger</keyword>
<dbReference type="InterPro" id="IPR011011">
    <property type="entry name" value="Znf_FYVE_PHD"/>
</dbReference>
<evidence type="ECO:0000256" key="2">
    <source>
        <dbReference type="ARBA" id="ARBA00022771"/>
    </source>
</evidence>
<evidence type="ECO:0000259" key="8">
    <source>
        <dbReference type="PROSITE" id="PS50118"/>
    </source>
</evidence>
<dbReference type="Proteomes" id="UP001190700">
    <property type="component" value="Unassembled WGS sequence"/>
</dbReference>
<keyword evidence="3" id="KW-0862">Zinc</keyword>
<evidence type="ECO:0000259" key="7">
    <source>
        <dbReference type="PROSITE" id="PS50016"/>
    </source>
</evidence>
<dbReference type="CDD" id="cd15492">
    <property type="entry name" value="PHD_BRPF_JADE_like"/>
    <property type="match status" value="1"/>
</dbReference>
<evidence type="ECO:0000256" key="3">
    <source>
        <dbReference type="ARBA" id="ARBA00022833"/>
    </source>
</evidence>
<dbReference type="SMART" id="SM00398">
    <property type="entry name" value="HMG"/>
    <property type="match status" value="1"/>
</dbReference>
<dbReference type="GO" id="GO:0005634">
    <property type="term" value="C:nucleus"/>
    <property type="evidence" value="ECO:0007669"/>
    <property type="project" value="UniProtKB-UniRule"/>
</dbReference>
<accession>A0AAE0L561</accession>
<dbReference type="InterPro" id="IPR001965">
    <property type="entry name" value="Znf_PHD"/>
</dbReference>
<evidence type="ECO:0000256" key="4">
    <source>
        <dbReference type="PROSITE-ProRule" id="PRU00146"/>
    </source>
</evidence>
<keyword evidence="5" id="KW-0238">DNA-binding</keyword>
<dbReference type="GO" id="GO:0003677">
    <property type="term" value="F:DNA binding"/>
    <property type="evidence" value="ECO:0007669"/>
    <property type="project" value="UniProtKB-UniRule"/>
</dbReference>
<dbReference type="GO" id="GO:0008270">
    <property type="term" value="F:zinc ion binding"/>
    <property type="evidence" value="ECO:0007669"/>
    <property type="project" value="UniProtKB-KW"/>
</dbReference>
<dbReference type="PANTHER" id="PTHR13793">
    <property type="entry name" value="PHD FINGER PROTEINS"/>
    <property type="match status" value="1"/>
</dbReference>
<dbReference type="InterPro" id="IPR050701">
    <property type="entry name" value="Histone_Mod_Regulator"/>
</dbReference>
<dbReference type="PANTHER" id="PTHR13793:SF107">
    <property type="entry name" value="BROMODOMAIN-CONTAINING PROTEIN HOMOLOG"/>
    <property type="match status" value="1"/>
</dbReference>
<dbReference type="CDD" id="cd15489">
    <property type="entry name" value="PHD_SF"/>
    <property type="match status" value="1"/>
</dbReference>
<dbReference type="AlphaFoldDB" id="A0AAE0L561"/>
<evidence type="ECO:0000313" key="11">
    <source>
        <dbReference type="Proteomes" id="UP001190700"/>
    </source>
</evidence>
<dbReference type="SUPFAM" id="SSF63748">
    <property type="entry name" value="Tudor/PWWP/MBT"/>
    <property type="match status" value="1"/>
</dbReference>
<dbReference type="Gene3D" id="3.30.40.10">
    <property type="entry name" value="Zinc/RING finger domain, C3HC4 (zinc finger)"/>
    <property type="match status" value="2"/>
</dbReference>
<gene>
    <name evidence="10" type="ORF">CYMTET_19565</name>
</gene>
<reference evidence="10 11" key="1">
    <citation type="journal article" date="2015" name="Genome Biol. Evol.">
        <title>Comparative Genomics of a Bacterivorous Green Alga Reveals Evolutionary Causalities and Consequences of Phago-Mixotrophic Mode of Nutrition.</title>
        <authorList>
            <person name="Burns J.A."/>
            <person name="Paasch A."/>
            <person name="Narechania A."/>
            <person name="Kim E."/>
        </authorList>
    </citation>
    <scope>NUCLEOTIDE SEQUENCE [LARGE SCALE GENOMIC DNA]</scope>
    <source>
        <strain evidence="10 11">PLY_AMNH</strain>
    </source>
</reference>
<feature type="domain" description="PHD-type" evidence="7">
    <location>
        <begin position="522"/>
        <end position="574"/>
    </location>
</feature>
<dbReference type="GO" id="GO:0006357">
    <property type="term" value="P:regulation of transcription by RNA polymerase II"/>
    <property type="evidence" value="ECO:0007669"/>
    <property type="project" value="TreeGrafter"/>
</dbReference>
<sequence>MAIGALSARQEVEVDAPAISDFSAGDLVWAKSVSSVDPFWPGQIVDPVHIPEDIRWGGVPGTVCVMFFGSTNNKSRGRDYLWARQGNVLAFTPEFTNLLKEQTVPERFHPLAFAEAIREALQVEFSRKVAERKEERDRDQVDGRGHLLRDKNYDNDLEMLHFQEHQPPQKRKRPVCTSCGAKLRQARDESNDGGRTLCQGCEKLFEKGQVCPVCCRGWSYGVDNDMLGCDTCEKWVHECCDPRAEQILNVTGGEEIDYFCPECSPNSQQDDDMLESELEEGRTKLRRPRSGYFLFSRDFHKEIKTKNPSLPFATIARKQGYSWAALDSETRREYERQACQEAEQYARNQRRQMNLMATTTNSLGQHKANCTCPMCALRRSRWERLQAEGAAEQESHQDRRHPRRNARGDGGLVGTQIQVICASFRGNLLFTEQGPKVTCHCKSCRASQGLLLSPADFGKHAGVPGRTWKASIRVDLPGERPPIGRWLELNGGMEGASLAAKQKGGHRKDQLDYHPVTINWPVDRCAVCDDDRFTDQDEFVVCEGCKVVVHQSCYGIEVVPDPEIGWLCRVCESTGGAVAERPRCCLCPAEGGALMPSADGLWAHNTCAEWIPEVEMGDPLSSTRLMTSGSSPRTVGTCGAPSASSGRAPRFNASSPAAILRSTSPAPVLRASTWISSRAILSVLERRSSM</sequence>
<feature type="domain" description="HMG box" evidence="8">
    <location>
        <begin position="285"/>
        <end position="353"/>
    </location>
</feature>
<dbReference type="Pfam" id="PF13832">
    <property type="entry name" value="zf-HC5HC2H_2"/>
    <property type="match status" value="1"/>
</dbReference>